<reference evidence="1 2" key="1">
    <citation type="submission" date="2020-08" db="EMBL/GenBank/DDBJ databases">
        <title>Sequencing the genomes of 1000 actinobacteria strains.</title>
        <authorList>
            <person name="Klenk H.-P."/>
        </authorList>
    </citation>
    <scope>NUCLEOTIDE SEQUENCE [LARGE SCALE GENOMIC DNA]</scope>
    <source>
        <strain evidence="1 2">DSM 45084</strain>
    </source>
</reference>
<dbReference type="Proteomes" id="UP000542674">
    <property type="component" value="Unassembled WGS sequence"/>
</dbReference>
<evidence type="ECO:0000313" key="2">
    <source>
        <dbReference type="Proteomes" id="UP000542674"/>
    </source>
</evidence>
<proteinExistence type="predicted"/>
<accession>A0A7W7T291</accession>
<dbReference type="RefSeq" id="WP_281386276.1">
    <property type="nucleotide sequence ID" value="NZ_BAABAI010000025.1"/>
</dbReference>
<gene>
    <name evidence="1" type="ORF">F4559_001379</name>
</gene>
<dbReference type="AlphaFoldDB" id="A0A7W7T291"/>
<dbReference type="EMBL" id="JACHJS010000001">
    <property type="protein sequence ID" value="MBB4964020.1"/>
    <property type="molecule type" value="Genomic_DNA"/>
</dbReference>
<comment type="caution">
    <text evidence="1">The sequence shown here is derived from an EMBL/GenBank/DDBJ whole genome shotgun (WGS) entry which is preliminary data.</text>
</comment>
<evidence type="ECO:0000313" key="1">
    <source>
        <dbReference type="EMBL" id="MBB4964020.1"/>
    </source>
</evidence>
<protein>
    <submittedName>
        <fullName evidence="1">Uncharacterized protein</fullName>
    </submittedName>
</protein>
<name>A0A7W7T291_9PSEU</name>
<organism evidence="1 2">
    <name type="scientific">Saccharothrix violaceirubra</name>
    <dbReference type="NCBI Taxonomy" id="413306"/>
    <lineage>
        <taxon>Bacteria</taxon>
        <taxon>Bacillati</taxon>
        <taxon>Actinomycetota</taxon>
        <taxon>Actinomycetes</taxon>
        <taxon>Pseudonocardiales</taxon>
        <taxon>Pseudonocardiaceae</taxon>
        <taxon>Saccharothrix</taxon>
    </lineage>
</organism>
<sequence length="42" mass="4663">MTNALLLVPLAVLALVVYGLEHNHRRNGLHRPVSGNTNEPLY</sequence>
<keyword evidence="2" id="KW-1185">Reference proteome</keyword>